<dbReference type="OrthoDB" id="7442at2157"/>
<dbReference type="InterPro" id="IPR002347">
    <property type="entry name" value="SDR_fam"/>
</dbReference>
<evidence type="ECO:0000256" key="3">
    <source>
        <dbReference type="SAM" id="MobiDB-lite"/>
    </source>
</evidence>
<dbReference type="RefSeq" id="WP_097007671.1">
    <property type="nucleotide sequence ID" value="NZ_OBEJ01000001.1"/>
</dbReference>
<dbReference type="Pfam" id="PF13561">
    <property type="entry name" value="adh_short_C2"/>
    <property type="match status" value="1"/>
</dbReference>
<evidence type="ECO:0000256" key="1">
    <source>
        <dbReference type="ARBA" id="ARBA00006484"/>
    </source>
</evidence>
<dbReference type="PRINTS" id="PR00081">
    <property type="entry name" value="GDHRDH"/>
</dbReference>
<reference evidence="4 5" key="1">
    <citation type="submission" date="2017-09" db="EMBL/GenBank/DDBJ databases">
        <authorList>
            <person name="Ehlers B."/>
            <person name="Leendertz F.H."/>
        </authorList>
    </citation>
    <scope>NUCLEOTIDE SEQUENCE [LARGE SCALE GENOMIC DNA]</scope>
    <source>
        <strain evidence="4 5">DSM 27208</strain>
    </source>
</reference>
<dbReference type="NCBIfam" id="NF005559">
    <property type="entry name" value="PRK07231.1"/>
    <property type="match status" value="1"/>
</dbReference>
<dbReference type="InterPro" id="IPR036291">
    <property type="entry name" value="NAD(P)-bd_dom_sf"/>
</dbReference>
<dbReference type="AlphaFoldDB" id="A0A285N5L9"/>
<name>A0A285N5L9_NATPI</name>
<keyword evidence="5" id="KW-1185">Reference proteome</keyword>
<organism evidence="4 5">
    <name type="scientific">Natronoarchaeum philippinense</name>
    <dbReference type="NCBI Taxonomy" id="558529"/>
    <lineage>
        <taxon>Archaea</taxon>
        <taxon>Methanobacteriati</taxon>
        <taxon>Methanobacteriota</taxon>
        <taxon>Stenosarchaea group</taxon>
        <taxon>Halobacteria</taxon>
        <taxon>Halobacteriales</taxon>
        <taxon>Natronoarchaeaceae</taxon>
    </lineage>
</organism>
<dbReference type="PRINTS" id="PR00080">
    <property type="entry name" value="SDRFAMILY"/>
</dbReference>
<protein>
    <submittedName>
        <fullName evidence="4">NAD(P)-dependent dehydrogenase, short-chain alcohol dehydrogenase family</fullName>
    </submittedName>
</protein>
<comment type="similarity">
    <text evidence="1">Belongs to the short-chain dehydrogenases/reductases (SDR) family.</text>
</comment>
<dbReference type="Gene3D" id="3.40.50.720">
    <property type="entry name" value="NAD(P)-binding Rossmann-like Domain"/>
    <property type="match status" value="1"/>
</dbReference>
<evidence type="ECO:0000313" key="5">
    <source>
        <dbReference type="Proteomes" id="UP000219453"/>
    </source>
</evidence>
<evidence type="ECO:0000256" key="2">
    <source>
        <dbReference type="ARBA" id="ARBA00023002"/>
    </source>
</evidence>
<feature type="region of interest" description="Disordered" evidence="3">
    <location>
        <begin position="48"/>
        <end position="74"/>
    </location>
</feature>
<dbReference type="PANTHER" id="PTHR42760:SF115">
    <property type="entry name" value="3-OXOACYL-[ACYL-CARRIER-PROTEIN] REDUCTASE FABG"/>
    <property type="match status" value="1"/>
</dbReference>
<evidence type="ECO:0000313" key="4">
    <source>
        <dbReference type="EMBL" id="SNZ04764.1"/>
    </source>
</evidence>
<accession>A0A285N5L9</accession>
<dbReference type="CDD" id="cd05233">
    <property type="entry name" value="SDR_c"/>
    <property type="match status" value="1"/>
</dbReference>
<gene>
    <name evidence="4" type="ORF">SAMN06269185_0670</name>
</gene>
<dbReference type="FunFam" id="3.40.50.720:FF:000084">
    <property type="entry name" value="Short-chain dehydrogenase reductase"/>
    <property type="match status" value="1"/>
</dbReference>
<dbReference type="EMBL" id="OBEJ01000001">
    <property type="protein sequence ID" value="SNZ04764.1"/>
    <property type="molecule type" value="Genomic_DNA"/>
</dbReference>
<proteinExistence type="inferred from homology"/>
<sequence length="270" mass="27896">MRLDDKTVLITGSGTGIGEATALRCAEAGATVVSTDVDAEAAAATAASIRDADADEQSSSNSHSTSSRENGEATSYELDVTDADRFHAVVDEVADEHGLDVLVNNAGIGHPPSSVEDTDASVRDYVVDVNINGTWNGCHAALPVMKEQGSGSIINMASVGGMVGFPYQSVYALTKAAVINFTRAVAAEAGPAGVRANAVCPGFVDTQLTEAFFAGREDPEAAREEMIQQYPLRRLGESEEIADCVAFLASDAASFVTGHALTADGGFSST</sequence>
<dbReference type="GO" id="GO:0016616">
    <property type="term" value="F:oxidoreductase activity, acting on the CH-OH group of donors, NAD or NADP as acceptor"/>
    <property type="evidence" value="ECO:0007669"/>
    <property type="project" value="TreeGrafter"/>
</dbReference>
<dbReference type="Proteomes" id="UP000219453">
    <property type="component" value="Unassembled WGS sequence"/>
</dbReference>
<dbReference type="SUPFAM" id="SSF51735">
    <property type="entry name" value="NAD(P)-binding Rossmann-fold domains"/>
    <property type="match status" value="1"/>
</dbReference>
<keyword evidence="2" id="KW-0560">Oxidoreductase</keyword>
<feature type="compositionally biased region" description="Low complexity" evidence="3">
    <location>
        <begin position="58"/>
        <end position="67"/>
    </location>
</feature>
<dbReference type="PANTHER" id="PTHR42760">
    <property type="entry name" value="SHORT-CHAIN DEHYDROGENASES/REDUCTASES FAMILY MEMBER"/>
    <property type="match status" value="1"/>
</dbReference>